<keyword evidence="4 5" id="KW-0472">Membrane</keyword>
<keyword evidence="7" id="KW-1185">Reference proteome</keyword>
<evidence type="ECO:0000313" key="6">
    <source>
        <dbReference type="EMBL" id="OQR92579.1"/>
    </source>
</evidence>
<feature type="transmembrane region" description="Helical" evidence="5">
    <location>
        <begin position="306"/>
        <end position="327"/>
    </location>
</feature>
<sequence>MRRRSYGSSANPTRHFEFDVTEDTLSGREFAYLPTLISEALVATWAFPGYGHAEQLEVPKDDLDRIRRKMQKPRHLLGEWPSTGISGNDLLSSCLYSSGIVASKAGKLAPVPTLMVACLMYLFRFVYVEVVSAIPLNGGSYNTMLNTTSKRVAAMTAALAIIAYLATGVVGAVSASDYLKAQVPSLNNIESAIGILFTFAILNVMGMAESAVIALIIFSMHIITLCILIGGSVIYSIHNPEIFHGNLASDLPSIDFCGALIDGNVFTAIFFGFSSAMLGVTGFETAANFVEEQEPGIFGNVLRNMWLLSSFFNVTLSVLNLSVLPLFGADGSIANNNIVLALMARRVLGPWFELWVTIDGFIVLAGSVLTSYVGITGLIRRLACDRVMPEMLLAENAWRGTNHFIIFGYFAVASSLVLLLQGDIVMLSSVFSYAFLGLLVLFSAGAILFKIKRSHMPRETNAAWWKCIVAFVMVVMGFLGTLLGDPRVSLVFALYFFVVVALIFCMLERLWLLRVVIFVMRTLCPSRRDRRYDFADDDDSPDEVLLLPRTGARGGRRTILRVMKSINAPPIVFFCKHMSLSLINKAVMYVRMNEQTETLKIIHVHKPNTSVPQGFVDLVAVFDRMYPKIKIDFISIEGIFEPALVQWLSERLDISTNMMFIRQPDNIDAHKVSLLGVRVITG</sequence>
<comment type="subcellular location">
    <subcellularLocation>
        <location evidence="1">Membrane</location>
        <topology evidence="1">Multi-pass membrane protein</topology>
    </subcellularLocation>
</comment>
<accession>A0A1V9Z3J7</accession>
<dbReference type="PANTHER" id="PTHR43243:SF11">
    <property type="entry name" value="AMINO ACID PERMEASE_ SLC12A DOMAIN-CONTAINING PROTEIN"/>
    <property type="match status" value="1"/>
</dbReference>
<feature type="transmembrane region" description="Helical" evidence="5">
    <location>
        <begin position="463"/>
        <end position="484"/>
    </location>
</feature>
<evidence type="ECO:0000256" key="1">
    <source>
        <dbReference type="ARBA" id="ARBA00004141"/>
    </source>
</evidence>
<evidence type="ECO:0000256" key="3">
    <source>
        <dbReference type="ARBA" id="ARBA00022989"/>
    </source>
</evidence>
<dbReference type="EMBL" id="JNBR01000452">
    <property type="protein sequence ID" value="OQR92579.1"/>
    <property type="molecule type" value="Genomic_DNA"/>
</dbReference>
<feature type="transmembrane region" description="Helical" evidence="5">
    <location>
        <begin position="404"/>
        <end position="424"/>
    </location>
</feature>
<dbReference type="InterPro" id="IPR002293">
    <property type="entry name" value="AA/rel_permease1"/>
</dbReference>
<keyword evidence="2 5" id="KW-0812">Transmembrane</keyword>
<evidence type="ECO:0000313" key="7">
    <source>
        <dbReference type="Proteomes" id="UP000243579"/>
    </source>
</evidence>
<feature type="transmembrane region" description="Helical" evidence="5">
    <location>
        <begin position="430"/>
        <end position="451"/>
    </location>
</feature>
<protein>
    <submittedName>
        <fullName evidence="6">Transmembrane protein</fullName>
    </submittedName>
</protein>
<feature type="transmembrane region" description="Helical" evidence="5">
    <location>
        <begin position="186"/>
        <end position="205"/>
    </location>
</feature>
<evidence type="ECO:0000256" key="5">
    <source>
        <dbReference type="SAM" id="Phobius"/>
    </source>
</evidence>
<dbReference type="Pfam" id="PF13520">
    <property type="entry name" value="AA_permease_2"/>
    <property type="match status" value="1"/>
</dbReference>
<evidence type="ECO:0000256" key="4">
    <source>
        <dbReference type="ARBA" id="ARBA00023136"/>
    </source>
</evidence>
<feature type="transmembrane region" description="Helical" evidence="5">
    <location>
        <begin position="361"/>
        <end position="383"/>
    </location>
</feature>
<organism evidence="6 7">
    <name type="scientific">Achlya hypogyna</name>
    <name type="common">Oomycete</name>
    <name type="synonym">Protoachlya hypogyna</name>
    <dbReference type="NCBI Taxonomy" id="1202772"/>
    <lineage>
        <taxon>Eukaryota</taxon>
        <taxon>Sar</taxon>
        <taxon>Stramenopiles</taxon>
        <taxon>Oomycota</taxon>
        <taxon>Saprolegniomycetes</taxon>
        <taxon>Saprolegniales</taxon>
        <taxon>Achlyaceae</taxon>
        <taxon>Achlya</taxon>
    </lineage>
</organism>
<keyword evidence="3 5" id="KW-1133">Transmembrane helix</keyword>
<dbReference type="OrthoDB" id="1718410at2759"/>
<name>A0A1V9Z3J7_ACHHY</name>
<dbReference type="PANTHER" id="PTHR43243">
    <property type="entry name" value="INNER MEMBRANE TRANSPORTER YGJI-RELATED"/>
    <property type="match status" value="1"/>
</dbReference>
<dbReference type="Gene3D" id="1.20.1740.10">
    <property type="entry name" value="Amino acid/polyamine transporter I"/>
    <property type="match status" value="1"/>
</dbReference>
<dbReference type="STRING" id="1202772.A0A1V9Z3J7"/>
<dbReference type="Proteomes" id="UP000243579">
    <property type="component" value="Unassembled WGS sequence"/>
</dbReference>
<dbReference type="AlphaFoldDB" id="A0A1V9Z3J7"/>
<dbReference type="GO" id="GO:0016020">
    <property type="term" value="C:membrane"/>
    <property type="evidence" value="ECO:0007669"/>
    <property type="project" value="UniProtKB-SubCell"/>
</dbReference>
<dbReference type="GO" id="GO:0015171">
    <property type="term" value="F:amino acid transmembrane transporter activity"/>
    <property type="evidence" value="ECO:0007669"/>
    <property type="project" value="TreeGrafter"/>
</dbReference>
<comment type="caution">
    <text evidence="6">The sequence shown here is derived from an EMBL/GenBank/DDBJ whole genome shotgun (WGS) entry which is preliminary data.</text>
</comment>
<evidence type="ECO:0000256" key="2">
    <source>
        <dbReference type="ARBA" id="ARBA00022692"/>
    </source>
</evidence>
<gene>
    <name evidence="6" type="ORF">ACHHYP_03489</name>
</gene>
<reference evidence="6 7" key="1">
    <citation type="journal article" date="2014" name="Genome Biol. Evol.">
        <title>The secreted proteins of Achlya hypogyna and Thraustotheca clavata identify the ancestral oomycete secretome and reveal gene acquisitions by horizontal gene transfer.</title>
        <authorList>
            <person name="Misner I."/>
            <person name="Blouin N."/>
            <person name="Leonard G."/>
            <person name="Richards T.A."/>
            <person name="Lane C.E."/>
        </authorList>
    </citation>
    <scope>NUCLEOTIDE SEQUENCE [LARGE SCALE GENOMIC DNA]</scope>
    <source>
        <strain evidence="6 7">ATCC 48635</strain>
    </source>
</reference>
<feature type="transmembrane region" description="Helical" evidence="5">
    <location>
        <begin position="154"/>
        <end position="174"/>
    </location>
</feature>
<feature type="transmembrane region" description="Helical" evidence="5">
    <location>
        <begin position="490"/>
        <end position="512"/>
    </location>
</feature>
<feature type="transmembrane region" description="Helical" evidence="5">
    <location>
        <begin position="211"/>
        <end position="237"/>
    </location>
</feature>
<proteinExistence type="predicted"/>